<accession>A0ABN3BHW3</accession>
<dbReference type="SUPFAM" id="SSF103473">
    <property type="entry name" value="MFS general substrate transporter"/>
    <property type="match status" value="1"/>
</dbReference>
<evidence type="ECO:0000256" key="5">
    <source>
        <dbReference type="SAM" id="MobiDB-lite"/>
    </source>
</evidence>
<feature type="transmembrane region" description="Helical" evidence="6">
    <location>
        <begin position="386"/>
        <end position="405"/>
    </location>
</feature>
<evidence type="ECO:0000259" key="7">
    <source>
        <dbReference type="PROSITE" id="PS50850"/>
    </source>
</evidence>
<name>A0ABN3BHW3_9MICC</name>
<feature type="transmembrane region" description="Helical" evidence="6">
    <location>
        <begin position="81"/>
        <end position="100"/>
    </location>
</feature>
<feature type="transmembrane region" description="Helical" evidence="6">
    <location>
        <begin position="347"/>
        <end position="366"/>
    </location>
</feature>
<evidence type="ECO:0000256" key="3">
    <source>
        <dbReference type="ARBA" id="ARBA00022989"/>
    </source>
</evidence>
<feature type="transmembrane region" description="Helical" evidence="6">
    <location>
        <begin position="106"/>
        <end position="129"/>
    </location>
</feature>
<proteinExistence type="predicted"/>
<feature type="transmembrane region" description="Helical" evidence="6">
    <location>
        <begin position="50"/>
        <end position="69"/>
    </location>
</feature>
<sequence>MSPTLKAPGGTARATFVTAYSAVTLAQITNALPGALNGTFAIDFRTSGAGLTWIAGMFMMGIVVFELSWGLLGDKFGRKKLLYIGALTSIVGSVLAASAPTTGVMITAQAIGGIGAGILFPISLSMIAAITPDHRARARAIATWAGFLSLGAVVSPVLAGLTSQLFTVPGETPEAPVAFSGWRVAYLVAAVLAVTVMGIAVRAQDVPADRARRLDMAGQATLALGLIALLYSTVQAVDSGFGAWDVVAGYVAGAALLIAFVAIEARSQHPLLHLALFKNRAYAITGIVAVTGMFAFLAIAFSTSVAVGGLALVETWKVGILFVFIQGPAFLLIPVVGWLIHHVAPRWALTGGFALMAVSGFWLSTFRLGTPEQFGGTPWTAFIPPLLLLGIGFALTVGAITAVAINTVDPQHIGMASATTNLLRDLGFALGPVIGSAIAFSLGASAFAAPLAGILNGAGLPAEAAAGLGQVPPLGFLAGWQGVIAEFSGHALAGGAPQAAVEGMVGALNTARPAIQGVAGTSLGQGFQMVYLVAGLAATVSAVLTLFITGGRTAPTADQVAESTEATAEADAEEAAQAAFKTPIAD</sequence>
<feature type="region of interest" description="Disordered" evidence="5">
    <location>
        <begin position="565"/>
        <end position="586"/>
    </location>
</feature>
<evidence type="ECO:0000313" key="8">
    <source>
        <dbReference type="EMBL" id="GAA2196450.1"/>
    </source>
</evidence>
<dbReference type="PANTHER" id="PTHR42718:SF49">
    <property type="entry name" value="EXPORT PROTEIN"/>
    <property type="match status" value="1"/>
</dbReference>
<evidence type="ECO:0000256" key="6">
    <source>
        <dbReference type="SAM" id="Phobius"/>
    </source>
</evidence>
<dbReference type="Proteomes" id="UP001500432">
    <property type="component" value="Unassembled WGS sequence"/>
</dbReference>
<keyword evidence="9" id="KW-1185">Reference proteome</keyword>
<feature type="domain" description="Major facilitator superfamily (MFS) profile" evidence="7">
    <location>
        <begin position="7"/>
        <end position="553"/>
    </location>
</feature>
<keyword evidence="3 6" id="KW-1133">Transmembrane helix</keyword>
<keyword evidence="2 6" id="KW-0812">Transmembrane</keyword>
<evidence type="ECO:0000256" key="1">
    <source>
        <dbReference type="ARBA" id="ARBA00004651"/>
    </source>
</evidence>
<comment type="subcellular location">
    <subcellularLocation>
        <location evidence="1">Cell membrane</location>
        <topology evidence="1">Multi-pass membrane protein</topology>
    </subcellularLocation>
</comment>
<feature type="transmembrane region" description="Helical" evidence="6">
    <location>
        <begin position="213"/>
        <end position="231"/>
    </location>
</feature>
<protein>
    <submittedName>
        <fullName evidence="8">MFS transporter</fullName>
    </submittedName>
</protein>
<feature type="transmembrane region" description="Helical" evidence="6">
    <location>
        <begin position="141"/>
        <end position="161"/>
    </location>
</feature>
<dbReference type="InterPro" id="IPR036259">
    <property type="entry name" value="MFS_trans_sf"/>
</dbReference>
<organism evidence="8 9">
    <name type="scientific">Sinomonas flava</name>
    <dbReference type="NCBI Taxonomy" id="496857"/>
    <lineage>
        <taxon>Bacteria</taxon>
        <taxon>Bacillati</taxon>
        <taxon>Actinomycetota</taxon>
        <taxon>Actinomycetes</taxon>
        <taxon>Micrococcales</taxon>
        <taxon>Micrococcaceae</taxon>
        <taxon>Sinomonas</taxon>
    </lineage>
</organism>
<dbReference type="Pfam" id="PF07690">
    <property type="entry name" value="MFS_1"/>
    <property type="match status" value="1"/>
</dbReference>
<evidence type="ECO:0000313" key="9">
    <source>
        <dbReference type="Proteomes" id="UP001500432"/>
    </source>
</evidence>
<dbReference type="Gene3D" id="1.20.1250.20">
    <property type="entry name" value="MFS general substrate transporter like domains"/>
    <property type="match status" value="1"/>
</dbReference>
<dbReference type="EMBL" id="BAAAQW010000001">
    <property type="protein sequence ID" value="GAA2196450.1"/>
    <property type="molecule type" value="Genomic_DNA"/>
</dbReference>
<feature type="transmembrane region" description="Helical" evidence="6">
    <location>
        <begin position="243"/>
        <end position="263"/>
    </location>
</feature>
<keyword evidence="4 6" id="KW-0472">Membrane</keyword>
<reference evidence="8 9" key="1">
    <citation type="journal article" date="2019" name="Int. J. Syst. Evol. Microbiol.">
        <title>The Global Catalogue of Microorganisms (GCM) 10K type strain sequencing project: providing services to taxonomists for standard genome sequencing and annotation.</title>
        <authorList>
            <consortium name="The Broad Institute Genomics Platform"/>
            <consortium name="The Broad Institute Genome Sequencing Center for Infectious Disease"/>
            <person name="Wu L."/>
            <person name="Ma J."/>
        </authorList>
    </citation>
    <scope>NUCLEOTIDE SEQUENCE [LARGE SCALE GENOMIC DNA]</scope>
    <source>
        <strain evidence="8 9">JCM 16034</strain>
    </source>
</reference>
<feature type="transmembrane region" description="Helical" evidence="6">
    <location>
        <begin position="529"/>
        <end position="549"/>
    </location>
</feature>
<feature type="transmembrane region" description="Helical" evidence="6">
    <location>
        <begin position="426"/>
        <end position="449"/>
    </location>
</feature>
<evidence type="ECO:0000256" key="4">
    <source>
        <dbReference type="ARBA" id="ARBA00023136"/>
    </source>
</evidence>
<dbReference type="InterPro" id="IPR011701">
    <property type="entry name" value="MFS"/>
</dbReference>
<feature type="transmembrane region" description="Helical" evidence="6">
    <location>
        <begin position="181"/>
        <end position="201"/>
    </location>
</feature>
<dbReference type="PANTHER" id="PTHR42718">
    <property type="entry name" value="MAJOR FACILITATOR SUPERFAMILY MULTIDRUG TRANSPORTER MFSC"/>
    <property type="match status" value="1"/>
</dbReference>
<dbReference type="PROSITE" id="PS50850">
    <property type="entry name" value="MFS"/>
    <property type="match status" value="1"/>
</dbReference>
<comment type="caution">
    <text evidence="8">The sequence shown here is derived from an EMBL/GenBank/DDBJ whole genome shotgun (WGS) entry which is preliminary data.</text>
</comment>
<dbReference type="RefSeq" id="WP_344297536.1">
    <property type="nucleotide sequence ID" value="NZ_BAAAQW010000001.1"/>
</dbReference>
<dbReference type="InterPro" id="IPR020846">
    <property type="entry name" value="MFS_dom"/>
</dbReference>
<gene>
    <name evidence="8" type="ORF">GCM10009849_01590</name>
</gene>
<feature type="transmembrane region" description="Helical" evidence="6">
    <location>
        <begin position="284"/>
        <end position="312"/>
    </location>
</feature>
<evidence type="ECO:0000256" key="2">
    <source>
        <dbReference type="ARBA" id="ARBA00022692"/>
    </source>
</evidence>
<feature type="transmembrane region" description="Helical" evidence="6">
    <location>
        <begin position="318"/>
        <end position="340"/>
    </location>
</feature>